<dbReference type="Gene3D" id="3.40.50.970">
    <property type="match status" value="1"/>
</dbReference>
<dbReference type="Pfam" id="PF16870">
    <property type="entry name" value="OxoGdeHyase_C"/>
    <property type="match status" value="1"/>
</dbReference>
<dbReference type="GO" id="GO:0030976">
    <property type="term" value="F:thiamine pyrophosphate binding"/>
    <property type="evidence" value="ECO:0007669"/>
    <property type="project" value="InterPro"/>
</dbReference>
<protein>
    <recommendedName>
        <fullName evidence="6">Transketolase-like pyrimidine-binding domain-containing protein</fullName>
    </recommendedName>
</protein>
<dbReference type="PIRSF" id="PIRSF000157">
    <property type="entry name" value="Oxoglu_dh_E1"/>
    <property type="match status" value="1"/>
</dbReference>
<evidence type="ECO:0000256" key="2">
    <source>
        <dbReference type="ARBA" id="ARBA00006936"/>
    </source>
</evidence>
<dbReference type="SMART" id="SM00861">
    <property type="entry name" value="Transket_pyr"/>
    <property type="match status" value="1"/>
</dbReference>
<dbReference type="PANTHER" id="PTHR23152:SF4">
    <property type="entry name" value="2-OXOADIPATE DEHYDROGENASE COMPLEX COMPONENT E1"/>
    <property type="match status" value="1"/>
</dbReference>
<reference evidence="7" key="1">
    <citation type="submission" date="2020-05" db="UniProtKB">
        <authorList>
            <consortium name="EnsemblMetazoa"/>
        </authorList>
    </citation>
    <scope>IDENTIFICATION</scope>
    <source>
        <strain evidence="7">Yale</strain>
    </source>
</reference>
<dbReference type="InterPro" id="IPR001017">
    <property type="entry name" value="DH_E1"/>
</dbReference>
<dbReference type="PhylomeDB" id="A0A1B0FP46"/>
<dbReference type="Gene3D" id="3.40.50.11610">
    <property type="entry name" value="Multifunctional 2-oxoglutarate metabolism enzyme, C-terminal domain"/>
    <property type="match status" value="1"/>
</dbReference>
<dbReference type="NCBIfam" id="TIGR00239">
    <property type="entry name" value="2oxo_dh_E1"/>
    <property type="match status" value="1"/>
</dbReference>
<evidence type="ECO:0000259" key="6">
    <source>
        <dbReference type="SMART" id="SM00861"/>
    </source>
</evidence>
<proteinExistence type="inferred from homology"/>
<evidence type="ECO:0000256" key="5">
    <source>
        <dbReference type="ARBA" id="ARBA00023052"/>
    </source>
</evidence>
<dbReference type="Pfam" id="PF00676">
    <property type="entry name" value="E1_dh"/>
    <property type="match status" value="1"/>
</dbReference>
<dbReference type="STRING" id="37546.A0A1B0FP46"/>
<evidence type="ECO:0000313" key="7">
    <source>
        <dbReference type="EnsemblMetazoa" id="GMOY005644-PA"/>
    </source>
</evidence>
<dbReference type="InterPro" id="IPR029061">
    <property type="entry name" value="THDP-binding"/>
</dbReference>
<dbReference type="InterPro" id="IPR005475">
    <property type="entry name" value="Transketolase-like_Pyr-bd"/>
</dbReference>
<evidence type="ECO:0000256" key="3">
    <source>
        <dbReference type="ARBA" id="ARBA00022946"/>
    </source>
</evidence>
<dbReference type="CDD" id="cd02016">
    <property type="entry name" value="TPP_E1_OGDC_like"/>
    <property type="match status" value="1"/>
</dbReference>
<dbReference type="InterPro" id="IPR042179">
    <property type="entry name" value="KGD_C_sf"/>
</dbReference>
<dbReference type="EnsemblMetazoa" id="GMOY005644-RA">
    <property type="protein sequence ID" value="GMOY005644-PA"/>
    <property type="gene ID" value="GMOY005644"/>
</dbReference>
<evidence type="ECO:0000313" key="8">
    <source>
        <dbReference type="Proteomes" id="UP000092444"/>
    </source>
</evidence>
<dbReference type="Gene3D" id="3.40.50.12470">
    <property type="match status" value="1"/>
</dbReference>
<keyword evidence="3" id="KW-0809">Transit peptide</keyword>
<keyword evidence="5" id="KW-0786">Thiamine pyrophosphate</keyword>
<accession>A0A1B0FP46</accession>
<organism evidence="7 8">
    <name type="scientific">Glossina morsitans morsitans</name>
    <name type="common">Savannah tsetse fly</name>
    <dbReference type="NCBI Taxonomy" id="37546"/>
    <lineage>
        <taxon>Eukaryota</taxon>
        <taxon>Metazoa</taxon>
        <taxon>Ecdysozoa</taxon>
        <taxon>Arthropoda</taxon>
        <taxon>Hexapoda</taxon>
        <taxon>Insecta</taxon>
        <taxon>Pterygota</taxon>
        <taxon>Neoptera</taxon>
        <taxon>Endopterygota</taxon>
        <taxon>Diptera</taxon>
        <taxon>Brachycera</taxon>
        <taxon>Muscomorpha</taxon>
        <taxon>Hippoboscoidea</taxon>
        <taxon>Glossinidae</taxon>
        <taxon>Glossina</taxon>
    </lineage>
</organism>
<dbReference type="Gene3D" id="1.10.287.1150">
    <property type="entry name" value="TPP helical domain"/>
    <property type="match status" value="1"/>
</dbReference>
<comment type="cofactor">
    <cofactor evidence="1">
        <name>thiamine diphosphate</name>
        <dbReference type="ChEBI" id="CHEBI:58937"/>
    </cofactor>
</comment>
<dbReference type="Proteomes" id="UP000092444">
    <property type="component" value="Unassembled WGS sequence"/>
</dbReference>
<dbReference type="NCBIfam" id="NF006914">
    <property type="entry name" value="PRK09404.1"/>
    <property type="match status" value="1"/>
</dbReference>
<comment type="similarity">
    <text evidence="2">Belongs to the alpha-ketoglutarate dehydrogenase family.</text>
</comment>
<name>A0A1B0FP46_GLOMM</name>
<keyword evidence="8" id="KW-1185">Reference proteome</keyword>
<dbReference type="InterPro" id="IPR011603">
    <property type="entry name" value="2oxoglutarate_DH_E1"/>
</dbReference>
<evidence type="ECO:0000256" key="4">
    <source>
        <dbReference type="ARBA" id="ARBA00023002"/>
    </source>
</evidence>
<sequence>MSKSDAFSLLIALLGYDKRIIFTEHIYQSSDPHIMLRHIFRIKISATLLHSTALRRTYHSEKGVFGYRPRPKRQFKVSEEVMQSRNAQSNVYRWVEAYRKHGHKFANVNPISIKGPQSPLDELNPAFYGLEAKENVKPQGLLNAPELETTTTTVDVLELLLKQIYCGNAVSAEFAYIENLEEREWLSKHFEQLKTQSVSNDARKQIAELLIKSQAWDNFMAIKFPTVKRYGGEGAETLLAFFWQLLRDSVQVDLSHIVVAMSHRGRTALQTIMLNMRPAKIFRKLKGESEFPKDCQAMSDVISHFHTSEDLEIDGKTIHFNMVRNPSHLESGNPVSMGKTRSKQQTLKDGAFNDDNLSMEFSSKVLNVILHGDAAFAGQGVNQECLNMAYVPHYDVGGSLHVLINNQVGFTTPGERGRSTDYASDLAKTIQAPVFHVNGDDPEMLIQVTKLAFDYQREFRKDVFIDLNCFRRWGHNELDDPTFTNPLVYKIIHTRKSIPDLYTEKLANESILTTDEALKIRTDYLEYLNAELIAASEYDPEASYFQKQWQHITTASSDYVTYWDTGLDYALLNYIGQQSVSYPDNFKIHPHLRKIHVEARRNKLNAGEKIDWSTAEALAIGSLMYQGNNVRLSGEDVGRGTFSHRHAMLIDQDDNEMYIPLNDLKGGLGGKLEIANSILSEEAVLGFEYGMAIDNPDNLIIWEAQFGDFANGAQIIIDNFIISGETKWMDSNALVMLLPHGYDGAASEHSSCRIERFLQLCDSKETDSDGDHVNINIVNPTTPAQYYHVLRRQVLRNFRKPLIVVAPKILLRLPAATSTHVDFQPGTKFQNILPDVTVQPNDVQRVILCSGKHYYALADERKAQQINNSAIIRLESLCPFPLLELQEQLATYRNAKTFVWSQEEQRNMGAWNFVKPRFENLIGKPLLYCGRVEAPTSATGVGKIHKQEAEEVVRRPFQL</sequence>
<dbReference type="EMBL" id="CCAG010007645">
    <property type="status" value="NOT_ANNOTATED_CDS"/>
    <property type="molecule type" value="Genomic_DNA"/>
</dbReference>
<dbReference type="InterPro" id="IPR031717">
    <property type="entry name" value="ODO-1/KGD_C"/>
</dbReference>
<dbReference type="FunFam" id="1.10.287.1150:FF:000011">
    <property type="entry name" value="2-oxoglutarate dehydrogenase E1 component DHKTD1"/>
    <property type="match status" value="1"/>
</dbReference>
<dbReference type="SUPFAM" id="SSF52518">
    <property type="entry name" value="Thiamin diphosphate-binding fold (THDP-binding)"/>
    <property type="match status" value="2"/>
</dbReference>
<dbReference type="AlphaFoldDB" id="A0A1B0FP46"/>
<keyword evidence="4" id="KW-0560">Oxidoreductase</keyword>
<dbReference type="PANTHER" id="PTHR23152">
    <property type="entry name" value="2-OXOGLUTARATE DEHYDROGENASE"/>
    <property type="match status" value="1"/>
</dbReference>
<dbReference type="VEuPathDB" id="VectorBase:GMOY005644"/>
<dbReference type="Pfam" id="PF02779">
    <property type="entry name" value="Transket_pyr"/>
    <property type="match status" value="1"/>
</dbReference>
<evidence type="ECO:0000256" key="1">
    <source>
        <dbReference type="ARBA" id="ARBA00001964"/>
    </source>
</evidence>
<dbReference type="GO" id="GO:0016624">
    <property type="term" value="F:oxidoreductase activity, acting on the aldehyde or oxo group of donors, disulfide as acceptor"/>
    <property type="evidence" value="ECO:0007669"/>
    <property type="project" value="InterPro"/>
</dbReference>
<feature type="domain" description="Transketolase-like pyrimidine-binding" evidence="6">
    <location>
        <begin position="610"/>
        <end position="813"/>
    </location>
</feature>